<feature type="transmembrane region" description="Helical" evidence="1">
    <location>
        <begin position="361"/>
        <end position="383"/>
    </location>
</feature>
<dbReference type="eggNOG" id="COG3182">
    <property type="taxonomic scope" value="Bacteria"/>
</dbReference>
<dbReference type="PANTHER" id="PTHR34219:SF5">
    <property type="entry name" value="BLR4505 PROTEIN"/>
    <property type="match status" value="1"/>
</dbReference>
<dbReference type="InterPro" id="IPR005625">
    <property type="entry name" value="PepSY-ass_TM"/>
</dbReference>
<name>A0A060QHS9_9PROT</name>
<reference evidence="2 3" key="2">
    <citation type="journal article" date="2014" name="PLoS ONE">
        <title>Evolution of mitochondria reconstructed from the energy metabolism of living bacteria.</title>
        <authorList>
            <person name="Degli Esposti M."/>
            <person name="Chouaia B."/>
            <person name="Comandatore F."/>
            <person name="Crotti E."/>
            <person name="Sassera D."/>
            <person name="Lievens P.M."/>
            <person name="Daffonchio D."/>
            <person name="Bandi C."/>
        </authorList>
    </citation>
    <scope>NUCLEOTIDE SEQUENCE [LARGE SCALE GENOMIC DNA]</scope>
    <source>
        <strain evidence="2 3">SF2.1</strain>
    </source>
</reference>
<gene>
    <name evidence="2" type="ORF">ASAP_0756</name>
</gene>
<proteinExistence type="predicted"/>
<sequence>MWPLRPARPVLLAFHRYLGLILAPLLIVLGLTGSISVFRVELDRMLNPDLFTTTHGDSHLAPSDLIRAIETRHPGQSLILLDYRPARFETIHAYLSPLRDHAGHPLWDEIFLDPSDGHEMGGRLSEGCCLGRRALMPFIYRLHYSLVAGQTGLWIVGITALIWSLDCLNGLLLTLPPALAPWRRRFWPGWKKSWLVASPRNALRLFFDLHRAAGLWLWLLFLGMAVSGVALALGPQIFQPAVSALFPLAPPQAEIALPGGPHALTLEQAESRAHEWVVTHGWSARPAALMLTHAPDTALFYLFSDSDRFPAGFGSPLVTVDLQTGATKQTVMAPQGCLGDMILQIQDPFHSGRIAGLPGRILVCLSGVATAALAATGVLIWLGKRRACRAATRKTGRRSRT</sequence>
<comment type="caution">
    <text evidence="2">The sequence shown here is derived from an EMBL/GenBank/DDBJ whole genome shotgun (WGS) entry which is preliminary data.</text>
</comment>
<dbReference type="RefSeq" id="WP_023977912.1">
    <property type="nucleotide sequence ID" value="NZ_CBLX010000004.1"/>
</dbReference>
<dbReference type="AlphaFoldDB" id="A0A060QHS9"/>
<dbReference type="PANTHER" id="PTHR34219">
    <property type="entry name" value="IRON-REGULATED INNER MEMBRANE PROTEIN-RELATED"/>
    <property type="match status" value="1"/>
</dbReference>
<dbReference type="Proteomes" id="UP000027583">
    <property type="component" value="Unassembled WGS sequence"/>
</dbReference>
<organism evidence="2 3">
    <name type="scientific">Asaia bogorensis</name>
    <dbReference type="NCBI Taxonomy" id="91915"/>
    <lineage>
        <taxon>Bacteria</taxon>
        <taxon>Pseudomonadati</taxon>
        <taxon>Pseudomonadota</taxon>
        <taxon>Alphaproteobacteria</taxon>
        <taxon>Acetobacterales</taxon>
        <taxon>Acetobacteraceae</taxon>
        <taxon>Asaia</taxon>
    </lineage>
</organism>
<dbReference type="EMBL" id="CBLX010000004">
    <property type="protein sequence ID" value="CDG38801.1"/>
    <property type="molecule type" value="Genomic_DNA"/>
</dbReference>
<reference evidence="2 3" key="1">
    <citation type="journal article" date="2014" name="Genome Biol. Evol.">
        <title>Acetic acid bacteria genomes reveal functional traits for adaptation to life in insect guts.</title>
        <authorList>
            <person name="Chouaia B."/>
            <person name="Gaiarsa S."/>
            <person name="Crotti E."/>
            <person name="Comandatore F."/>
            <person name="Degli Esposti M."/>
            <person name="Ricci I."/>
            <person name="Alma A."/>
            <person name="Favia G."/>
            <person name="Bandi C."/>
            <person name="Daffonchio D."/>
        </authorList>
    </citation>
    <scope>NUCLEOTIDE SEQUENCE [LARGE SCALE GENOMIC DNA]</scope>
    <source>
        <strain evidence="2 3">SF2.1</strain>
    </source>
</reference>
<evidence type="ECO:0000256" key="1">
    <source>
        <dbReference type="SAM" id="Phobius"/>
    </source>
</evidence>
<keyword evidence="1" id="KW-0472">Membrane</keyword>
<accession>A0A060QHS9</accession>
<evidence type="ECO:0000313" key="3">
    <source>
        <dbReference type="Proteomes" id="UP000027583"/>
    </source>
</evidence>
<evidence type="ECO:0008006" key="4">
    <source>
        <dbReference type="Google" id="ProtNLM"/>
    </source>
</evidence>
<feature type="transmembrane region" description="Helical" evidence="1">
    <location>
        <begin position="142"/>
        <end position="165"/>
    </location>
</feature>
<feature type="transmembrane region" description="Helical" evidence="1">
    <location>
        <begin position="20"/>
        <end position="38"/>
    </location>
</feature>
<feature type="transmembrane region" description="Helical" evidence="1">
    <location>
        <begin position="215"/>
        <end position="233"/>
    </location>
</feature>
<protein>
    <recommendedName>
        <fullName evidence="4">Iron-regulated membrane protein</fullName>
    </recommendedName>
</protein>
<dbReference type="Pfam" id="PF03929">
    <property type="entry name" value="PepSY_TM"/>
    <property type="match status" value="1"/>
</dbReference>
<keyword evidence="1" id="KW-0812">Transmembrane</keyword>
<keyword evidence="1" id="KW-1133">Transmembrane helix</keyword>
<evidence type="ECO:0000313" key="2">
    <source>
        <dbReference type="EMBL" id="CDG38801.1"/>
    </source>
</evidence>